<evidence type="ECO:0000256" key="5">
    <source>
        <dbReference type="PROSITE-ProRule" id="PRU00335"/>
    </source>
</evidence>
<dbReference type="InterPro" id="IPR004111">
    <property type="entry name" value="Repressor_TetR_C"/>
</dbReference>
<dbReference type="SUPFAM" id="SSF46689">
    <property type="entry name" value="Homeodomain-like"/>
    <property type="match status" value="1"/>
</dbReference>
<dbReference type="PANTHER" id="PTHR30055:SF151">
    <property type="entry name" value="TRANSCRIPTIONAL REGULATORY PROTEIN"/>
    <property type="match status" value="1"/>
</dbReference>
<evidence type="ECO:0000256" key="1">
    <source>
        <dbReference type="ARBA" id="ARBA00022491"/>
    </source>
</evidence>
<dbReference type="EMBL" id="DXBY01000142">
    <property type="protein sequence ID" value="HIZ35783.1"/>
    <property type="molecule type" value="Genomic_DNA"/>
</dbReference>
<keyword evidence="3 5" id="KW-0238">DNA-binding</keyword>
<dbReference type="InterPro" id="IPR001647">
    <property type="entry name" value="HTH_TetR"/>
</dbReference>
<protein>
    <submittedName>
        <fullName evidence="7">AAA family ATPase</fullName>
    </submittedName>
</protein>
<evidence type="ECO:0000256" key="4">
    <source>
        <dbReference type="ARBA" id="ARBA00023163"/>
    </source>
</evidence>
<dbReference type="PANTHER" id="PTHR30055">
    <property type="entry name" value="HTH-TYPE TRANSCRIPTIONAL REGULATOR RUTR"/>
    <property type="match status" value="1"/>
</dbReference>
<dbReference type="Gene3D" id="1.10.357.10">
    <property type="entry name" value="Tetracycline Repressor, domain 2"/>
    <property type="match status" value="1"/>
</dbReference>
<dbReference type="Gene3D" id="3.40.50.300">
    <property type="entry name" value="P-loop containing nucleotide triphosphate hydrolases"/>
    <property type="match status" value="1"/>
</dbReference>
<dbReference type="GO" id="GO:0003700">
    <property type="term" value="F:DNA-binding transcription factor activity"/>
    <property type="evidence" value="ECO:0007669"/>
    <property type="project" value="TreeGrafter"/>
</dbReference>
<evidence type="ECO:0000256" key="3">
    <source>
        <dbReference type="ARBA" id="ARBA00023125"/>
    </source>
</evidence>
<proteinExistence type="predicted"/>
<dbReference type="Gene3D" id="1.10.10.60">
    <property type="entry name" value="Homeodomain-like"/>
    <property type="match status" value="1"/>
</dbReference>
<dbReference type="GO" id="GO:0046677">
    <property type="term" value="P:response to antibiotic"/>
    <property type="evidence" value="ECO:0007669"/>
    <property type="project" value="InterPro"/>
</dbReference>
<keyword evidence="2" id="KW-0805">Transcription regulation</keyword>
<dbReference type="GO" id="GO:0000976">
    <property type="term" value="F:transcription cis-regulatory region binding"/>
    <property type="evidence" value="ECO:0007669"/>
    <property type="project" value="TreeGrafter"/>
</dbReference>
<reference evidence="7" key="2">
    <citation type="submission" date="2021-04" db="EMBL/GenBank/DDBJ databases">
        <authorList>
            <person name="Gilroy R."/>
        </authorList>
    </citation>
    <scope>NUCLEOTIDE SEQUENCE</scope>
    <source>
        <strain evidence="7">ChiGjej4B4-7305</strain>
    </source>
</reference>
<gene>
    <name evidence="7" type="ORF">H9815_08390</name>
</gene>
<dbReference type="Pfam" id="PF13671">
    <property type="entry name" value="AAA_33"/>
    <property type="match status" value="1"/>
</dbReference>
<dbReference type="InterPro" id="IPR050109">
    <property type="entry name" value="HTH-type_TetR-like_transc_reg"/>
</dbReference>
<evidence type="ECO:0000313" key="7">
    <source>
        <dbReference type="EMBL" id="HIZ35783.1"/>
    </source>
</evidence>
<dbReference type="InterPro" id="IPR027417">
    <property type="entry name" value="P-loop_NTPase"/>
</dbReference>
<reference evidence="7" key="1">
    <citation type="journal article" date="2021" name="PeerJ">
        <title>Extensive microbial diversity within the chicken gut microbiome revealed by metagenomics and culture.</title>
        <authorList>
            <person name="Gilroy R."/>
            <person name="Ravi A."/>
            <person name="Getino M."/>
            <person name="Pursley I."/>
            <person name="Horton D.L."/>
            <person name="Alikhan N.F."/>
            <person name="Baker D."/>
            <person name="Gharbi K."/>
            <person name="Hall N."/>
            <person name="Watson M."/>
            <person name="Adriaenssens E.M."/>
            <person name="Foster-Nyarko E."/>
            <person name="Jarju S."/>
            <person name="Secka A."/>
            <person name="Antonio M."/>
            <person name="Oren A."/>
            <person name="Chaudhuri R.R."/>
            <person name="La Ragione R."/>
            <person name="Hildebrand F."/>
            <person name="Pallen M.J."/>
        </authorList>
    </citation>
    <scope>NUCLEOTIDE SEQUENCE</scope>
    <source>
        <strain evidence="7">ChiGjej4B4-7305</strain>
    </source>
</reference>
<evidence type="ECO:0000313" key="8">
    <source>
        <dbReference type="Proteomes" id="UP000824037"/>
    </source>
</evidence>
<feature type="domain" description="HTH tetR-type" evidence="6">
    <location>
        <begin position="6"/>
        <end position="66"/>
    </location>
</feature>
<dbReference type="PRINTS" id="PR00400">
    <property type="entry name" value="TETREPRESSOR"/>
</dbReference>
<evidence type="ECO:0000256" key="2">
    <source>
        <dbReference type="ARBA" id="ARBA00023015"/>
    </source>
</evidence>
<dbReference type="AlphaFoldDB" id="A0A9D2J426"/>
<dbReference type="InterPro" id="IPR003012">
    <property type="entry name" value="Tet_transcr_reg_TetR"/>
</dbReference>
<dbReference type="GO" id="GO:0045892">
    <property type="term" value="P:negative regulation of DNA-templated transcription"/>
    <property type="evidence" value="ECO:0007669"/>
    <property type="project" value="InterPro"/>
</dbReference>
<evidence type="ECO:0000259" key="6">
    <source>
        <dbReference type="PROSITE" id="PS50977"/>
    </source>
</evidence>
<organism evidence="7 8">
    <name type="scientific">Candidatus Ruania gallistercoris</name>
    <dbReference type="NCBI Taxonomy" id="2838746"/>
    <lineage>
        <taxon>Bacteria</taxon>
        <taxon>Bacillati</taxon>
        <taxon>Actinomycetota</taxon>
        <taxon>Actinomycetes</taxon>
        <taxon>Micrococcales</taxon>
        <taxon>Ruaniaceae</taxon>
        <taxon>Ruania</taxon>
    </lineage>
</organism>
<feature type="DNA-binding region" description="H-T-H motif" evidence="5">
    <location>
        <begin position="29"/>
        <end position="48"/>
    </location>
</feature>
<dbReference type="InterPro" id="IPR036271">
    <property type="entry name" value="Tet_transcr_reg_TetR-rel_C_sf"/>
</dbReference>
<dbReference type="InterPro" id="IPR009057">
    <property type="entry name" value="Homeodomain-like_sf"/>
</dbReference>
<dbReference type="SUPFAM" id="SSF52540">
    <property type="entry name" value="P-loop containing nucleoside triphosphate hydrolases"/>
    <property type="match status" value="1"/>
</dbReference>
<dbReference type="SUPFAM" id="SSF48498">
    <property type="entry name" value="Tetracyclin repressor-like, C-terminal domain"/>
    <property type="match status" value="1"/>
</dbReference>
<dbReference type="Proteomes" id="UP000824037">
    <property type="component" value="Unassembled WGS sequence"/>
</dbReference>
<dbReference type="Pfam" id="PF02909">
    <property type="entry name" value="TetR_C_1"/>
    <property type="match status" value="1"/>
</dbReference>
<accession>A0A9D2J426</accession>
<dbReference type="PROSITE" id="PS50977">
    <property type="entry name" value="HTH_TETR_2"/>
    <property type="match status" value="1"/>
</dbReference>
<keyword evidence="1" id="KW-0678">Repressor</keyword>
<name>A0A9D2J426_9MICO</name>
<comment type="caution">
    <text evidence="7">The sequence shown here is derived from an EMBL/GenBank/DDBJ whole genome shotgun (WGS) entry which is preliminary data.</text>
</comment>
<keyword evidence="4" id="KW-0804">Transcription</keyword>
<sequence length="379" mass="40732">MPRPKSRTSDEIAAAAVALLERDGHAALSMRSLARELGMSVMALYRYVSDRDDLERLVAEYVLSSLSSSVGEGHWTAQVVELVERVRSAAQAHPEAIPLLLRHRHDSRSSIRWIERMLGVLAEAGFEGTGRVVAQRAIVDYLVGAIQSQHLSALSGPGTAVMAQLRDEEFPYLSQTAGIARGVSPDEEFRRGLMSVLAGLVSEWRPSADGHLIAISGLPGVGKTSVAAALVARTGAVHLSIDVVEEAILACGLPSGWQAGVAAYEAARAMAELNLRTGRRVVVDAVNDSEPARQTWRTAASVTGAALDFVHLVIADPREHERRLGGRDRGLAFVGEPTWADVQRRRAEFAAWTDDTVELDTSVRAADEVAAALAAQLGW</sequence>
<dbReference type="Pfam" id="PF00440">
    <property type="entry name" value="TetR_N"/>
    <property type="match status" value="1"/>
</dbReference>